<evidence type="ECO:0000256" key="1">
    <source>
        <dbReference type="SAM" id="MobiDB-lite"/>
    </source>
</evidence>
<comment type="caution">
    <text evidence="3">The sequence shown here is derived from an EMBL/GenBank/DDBJ whole genome shotgun (WGS) entry which is preliminary data.</text>
</comment>
<accession>A0A423X5H4</accession>
<dbReference type="OrthoDB" id="5334391at2759"/>
<sequence>MDIVDLPRDIFLLIIAHLSARTAVACRRVSRRWNGAFADDDLSLQLLKWHFPRCREVRLAFSATSAIAAGDGVISTGDGNPGQDTEVFHRYQQSQRGVLSGSGAGGVVEGGGDGSRTGWAAVFANVASRYHHLRTATPRATEKIRHGAAAAERPGWSGKFLPVGTWDRYLRLNDKTAPFHYSDPGWCYSQEYGLLVYHIYEGDADEWSTYPWRWIDLEARREGVVPFAQGVDRVVRRVRLSDGVLIFEWCERQADHQPPCDREERHHFVTVYDVMPNTTEYDRGQKKAECGSGTWTITQRTEFRLNLGFSINRYSRFFSTHTNTHYAVYVWQEDRVSRDNHPIDVVVPRIVRQMTWNTLDFYGVCQRSTPKLRCLGMDERNLYFTEEEHRWAHGRHSSLNPPRVHLVRTTGIPIIPALSDLGDQDGGREMENTEPQVVVQGPRWVDECGANGDVNMSFCSRASRNSPHSALDTATTTSKQTLLTGDHSSPTAPGIWNGEFPPPGPGGRSAGTTSLARAVEASIRAPTGRWPGWAPCWRHEEFPYLTVGEMVDFRAGVRVTARHCFMLETLSVHVRPSLSVRGLGGRVKYDDGDGEGSSTKSGVSLSPSRRKVGGRAKASADVGTGLGGKARLRMGTGDNDRGKRAKDDDGGNDEEVQFADEMWDALLGKGFICGDERWLIGEDKEGTITILRF</sequence>
<name>A0A423X5H4_9PEZI</name>
<dbReference type="Proteomes" id="UP000283895">
    <property type="component" value="Unassembled WGS sequence"/>
</dbReference>
<dbReference type="PROSITE" id="PS50181">
    <property type="entry name" value="FBOX"/>
    <property type="match status" value="1"/>
</dbReference>
<keyword evidence="4" id="KW-1185">Reference proteome</keyword>
<evidence type="ECO:0000313" key="4">
    <source>
        <dbReference type="Proteomes" id="UP000283895"/>
    </source>
</evidence>
<reference evidence="3 4" key="1">
    <citation type="submission" date="2015-09" db="EMBL/GenBank/DDBJ databases">
        <title>Host preference determinants of Valsa canker pathogens revealed by comparative genomics.</title>
        <authorList>
            <person name="Yin Z."/>
            <person name="Huang L."/>
        </authorList>
    </citation>
    <scope>NUCLEOTIDE SEQUENCE [LARGE SCALE GENOMIC DNA]</scope>
    <source>
        <strain evidence="3 4">03-1</strain>
    </source>
</reference>
<dbReference type="EMBL" id="LKEA01000002">
    <property type="protein sequence ID" value="ROW11017.1"/>
    <property type="molecule type" value="Genomic_DNA"/>
</dbReference>
<feature type="region of interest" description="Disordered" evidence="1">
    <location>
        <begin position="586"/>
        <end position="654"/>
    </location>
</feature>
<dbReference type="Gene3D" id="1.20.1280.50">
    <property type="match status" value="1"/>
</dbReference>
<feature type="compositionally biased region" description="Low complexity" evidence="1">
    <location>
        <begin position="471"/>
        <end position="484"/>
    </location>
</feature>
<dbReference type="SUPFAM" id="SSF81383">
    <property type="entry name" value="F-box domain"/>
    <property type="match status" value="1"/>
</dbReference>
<evidence type="ECO:0000313" key="3">
    <source>
        <dbReference type="EMBL" id="ROW11017.1"/>
    </source>
</evidence>
<protein>
    <recommendedName>
        <fullName evidence="2">F-box domain-containing protein</fullName>
    </recommendedName>
</protein>
<dbReference type="InterPro" id="IPR036047">
    <property type="entry name" value="F-box-like_dom_sf"/>
</dbReference>
<dbReference type="STRING" id="356882.A0A423X5H4"/>
<dbReference type="SMART" id="SM00256">
    <property type="entry name" value="FBOX"/>
    <property type="match status" value="1"/>
</dbReference>
<dbReference type="Pfam" id="PF12937">
    <property type="entry name" value="F-box-like"/>
    <property type="match status" value="1"/>
</dbReference>
<evidence type="ECO:0000259" key="2">
    <source>
        <dbReference type="PROSITE" id="PS50181"/>
    </source>
</evidence>
<feature type="region of interest" description="Disordered" evidence="1">
    <location>
        <begin position="464"/>
        <end position="512"/>
    </location>
</feature>
<dbReference type="AlphaFoldDB" id="A0A423X5H4"/>
<organism evidence="3 4">
    <name type="scientific">Cytospora schulzeri</name>
    <dbReference type="NCBI Taxonomy" id="448051"/>
    <lineage>
        <taxon>Eukaryota</taxon>
        <taxon>Fungi</taxon>
        <taxon>Dikarya</taxon>
        <taxon>Ascomycota</taxon>
        <taxon>Pezizomycotina</taxon>
        <taxon>Sordariomycetes</taxon>
        <taxon>Sordariomycetidae</taxon>
        <taxon>Diaporthales</taxon>
        <taxon>Cytosporaceae</taxon>
        <taxon>Cytospora</taxon>
    </lineage>
</organism>
<feature type="compositionally biased region" description="Polar residues" evidence="1">
    <location>
        <begin position="596"/>
        <end position="607"/>
    </location>
</feature>
<dbReference type="CDD" id="cd09917">
    <property type="entry name" value="F-box_SF"/>
    <property type="match status" value="1"/>
</dbReference>
<feature type="domain" description="F-box" evidence="2">
    <location>
        <begin position="1"/>
        <end position="47"/>
    </location>
</feature>
<dbReference type="InterPro" id="IPR001810">
    <property type="entry name" value="F-box_dom"/>
</dbReference>
<feature type="compositionally biased region" description="Basic and acidic residues" evidence="1">
    <location>
        <begin position="638"/>
        <end position="649"/>
    </location>
</feature>
<gene>
    <name evidence="3" type="ORF">VMCG_01214</name>
</gene>
<proteinExistence type="predicted"/>